<accession>A0A0H5QH00</accession>
<proteinExistence type="predicted"/>
<dbReference type="AlphaFoldDB" id="A0A0H5QH00"/>
<feature type="domain" description="Replication-associated protein ORF2/G2P" evidence="1">
    <location>
        <begin position="103"/>
        <end position="218"/>
    </location>
</feature>
<dbReference type="Pfam" id="PF23343">
    <property type="entry name" value="REP_ORF2-G2P"/>
    <property type="match status" value="1"/>
</dbReference>
<reference evidence="2" key="1">
    <citation type="submission" date="2015-06" db="EMBL/GenBank/DDBJ databases">
        <authorList>
            <person name="Joergensen T."/>
        </authorList>
    </citation>
    <scope>NUCLEOTIDE SEQUENCE</scope>
    <source>
        <strain evidence="2">RGRH0548</strain>
    </source>
</reference>
<dbReference type="InterPro" id="IPR056906">
    <property type="entry name" value="ORF2/G2P_dom"/>
</dbReference>
<organism evidence="2">
    <name type="scientific">uncultured prokaryote</name>
    <dbReference type="NCBI Taxonomy" id="198431"/>
    <lineage>
        <taxon>unclassified sequences</taxon>
        <taxon>environmental samples</taxon>
    </lineage>
</organism>
<dbReference type="EMBL" id="LN853181">
    <property type="protein sequence ID" value="CRY95217.1"/>
    <property type="molecule type" value="Genomic_DNA"/>
</dbReference>
<name>A0A0H5QH00_9ZZZZ</name>
<sequence>MHRIIHGTLYARQPQPCGHTVRIHDLGHGHVEVTGSPRFIWEEVAPLSPLALADFEAARQSSLAGGELPVPERELRDRANRERATRRARTCVRRLAKSKGLTVLLTLTYRENMTDRERMQRDFDVFMKRLRRVSPGVQYICVFERQRRGAWHAHIAVQRVLPWYLHKGLMVRSYDLLRSLWRAVVGADNGNVDVSRNKRVNRSSAKLASYLSKYIGKTFDQADKHVNSYSASGRALPAAAVFQTVGHAGQVFELVADLLGPEMASSELYTALLDGGGVYCCLSPPERPKRP</sequence>
<reference evidence="2" key="2">
    <citation type="submission" date="2015-07" db="EMBL/GenBank/DDBJ databases">
        <title>Plasmids, circular viruses and viroids from rat gut.</title>
        <authorList>
            <person name="Jorgensen T.J."/>
            <person name="Hansen M.A."/>
            <person name="Xu Z."/>
            <person name="Tabak M.A."/>
            <person name="Sorensen S.J."/>
            <person name="Hansen L.H."/>
        </authorList>
    </citation>
    <scope>NUCLEOTIDE SEQUENCE</scope>
    <source>
        <strain evidence="2">RGRH0548</strain>
    </source>
</reference>
<evidence type="ECO:0000313" key="2">
    <source>
        <dbReference type="EMBL" id="CRY95217.1"/>
    </source>
</evidence>
<evidence type="ECO:0000259" key="1">
    <source>
        <dbReference type="Pfam" id="PF23343"/>
    </source>
</evidence>
<protein>
    <recommendedName>
        <fullName evidence="1">Replication-associated protein ORF2/G2P domain-containing protein</fullName>
    </recommendedName>
</protein>